<dbReference type="PANTHER" id="PTHR11808">
    <property type="entry name" value="TRANS-SULFURATION ENZYME FAMILY MEMBER"/>
    <property type="match status" value="1"/>
</dbReference>
<evidence type="ECO:0000256" key="3">
    <source>
        <dbReference type="RuleBase" id="RU362118"/>
    </source>
</evidence>
<dbReference type="Proteomes" id="UP001500552">
    <property type="component" value="Unassembled WGS sequence"/>
</dbReference>
<dbReference type="InterPro" id="IPR015421">
    <property type="entry name" value="PyrdxlP-dep_Trfase_major"/>
</dbReference>
<evidence type="ECO:0000256" key="1">
    <source>
        <dbReference type="ARBA" id="ARBA00001933"/>
    </source>
</evidence>
<dbReference type="CDD" id="cd00614">
    <property type="entry name" value="CGS_like"/>
    <property type="match status" value="1"/>
</dbReference>
<comment type="similarity">
    <text evidence="3">Belongs to the trans-sulfuration enzymes family.</text>
</comment>
<protein>
    <submittedName>
        <fullName evidence="4">Bifunctional cystathionine gamma-lyase/homocysteine desulfhydrase</fullName>
    </submittedName>
</protein>
<comment type="caution">
    <text evidence="4">The sequence shown here is derived from an EMBL/GenBank/DDBJ whole genome shotgun (WGS) entry which is preliminary data.</text>
</comment>
<organism evidence="4 5">
    <name type="scientific">Pontibacter saemangeumensis</name>
    <dbReference type="NCBI Taxonomy" id="1084525"/>
    <lineage>
        <taxon>Bacteria</taxon>
        <taxon>Pseudomonadati</taxon>
        <taxon>Bacteroidota</taxon>
        <taxon>Cytophagia</taxon>
        <taxon>Cytophagales</taxon>
        <taxon>Hymenobacteraceae</taxon>
        <taxon>Pontibacter</taxon>
    </lineage>
</organism>
<evidence type="ECO:0000256" key="2">
    <source>
        <dbReference type="ARBA" id="ARBA00022898"/>
    </source>
</evidence>
<evidence type="ECO:0000313" key="4">
    <source>
        <dbReference type="EMBL" id="GAA4440498.1"/>
    </source>
</evidence>
<dbReference type="Gene3D" id="3.40.640.10">
    <property type="entry name" value="Type I PLP-dependent aspartate aminotransferase-like (Major domain)"/>
    <property type="match status" value="1"/>
</dbReference>
<sequence>MVFGLPLATNPAYLERKYRISNMPQIHPKTTPIYQTSVFTFEDLNALEHYFEQPGQSYMYTRYSNPNSDELAEQVNALEGGAGAVVTSSGMSAILAAILTLCKAGDHVLCAEEIYGGSSTLLSKELTRIGIEVTFVPPASIYSLQPFVQPNTRLLLVETMSNPLLQVTDIKRLALETKKQEIKLVVDNTFASPIITKPLALEADMAIHSVTKYLSGHSDVTAGVVVCRHPDDLQRVQQVMMVYGLNLSPFESWLAARGLKTLRLRMRQHSSNALAIAGFLQAHPKVEQVWYPGLESHPHHTLAKEQGQGMFGGMMSFRIKDDREAVNRFMQALRHIPFAPSLAGVSTSVSYPLGTSHRSLKPEQQQTMGITAGVIRLSVGIEEPEELIADLEQALAEV</sequence>
<dbReference type="InterPro" id="IPR000277">
    <property type="entry name" value="Cys/Met-Metab_PyrdxlP-dep_enz"/>
</dbReference>
<dbReference type="SUPFAM" id="SSF53383">
    <property type="entry name" value="PLP-dependent transferases"/>
    <property type="match status" value="1"/>
</dbReference>
<reference evidence="5" key="1">
    <citation type="journal article" date="2019" name="Int. J. Syst. Evol. Microbiol.">
        <title>The Global Catalogue of Microorganisms (GCM) 10K type strain sequencing project: providing services to taxonomists for standard genome sequencing and annotation.</title>
        <authorList>
            <consortium name="The Broad Institute Genomics Platform"/>
            <consortium name="The Broad Institute Genome Sequencing Center for Infectious Disease"/>
            <person name="Wu L."/>
            <person name="Ma J."/>
        </authorList>
    </citation>
    <scope>NUCLEOTIDE SEQUENCE [LARGE SCALE GENOMIC DNA]</scope>
    <source>
        <strain evidence="5">JCM 17926</strain>
    </source>
</reference>
<proteinExistence type="inferred from homology"/>
<dbReference type="PIRSF" id="PIRSF001434">
    <property type="entry name" value="CGS"/>
    <property type="match status" value="1"/>
</dbReference>
<accession>A0ABP8M0J1</accession>
<dbReference type="InterPro" id="IPR015422">
    <property type="entry name" value="PyrdxlP-dep_Trfase_small"/>
</dbReference>
<dbReference type="Gene3D" id="3.90.1150.10">
    <property type="entry name" value="Aspartate Aminotransferase, domain 1"/>
    <property type="match status" value="1"/>
</dbReference>
<comment type="cofactor">
    <cofactor evidence="1 3">
        <name>pyridoxal 5'-phosphate</name>
        <dbReference type="ChEBI" id="CHEBI:597326"/>
    </cofactor>
</comment>
<name>A0ABP8M0J1_9BACT</name>
<keyword evidence="5" id="KW-1185">Reference proteome</keyword>
<keyword evidence="2 3" id="KW-0663">Pyridoxal phosphate</keyword>
<dbReference type="Pfam" id="PF01053">
    <property type="entry name" value="Cys_Met_Meta_PP"/>
    <property type="match status" value="1"/>
</dbReference>
<dbReference type="InterPro" id="IPR015424">
    <property type="entry name" value="PyrdxlP-dep_Trfase"/>
</dbReference>
<evidence type="ECO:0000313" key="5">
    <source>
        <dbReference type="Proteomes" id="UP001500552"/>
    </source>
</evidence>
<gene>
    <name evidence="4" type="ORF">GCM10023188_37810</name>
</gene>
<dbReference type="EMBL" id="BAABHC010000029">
    <property type="protein sequence ID" value="GAA4440498.1"/>
    <property type="molecule type" value="Genomic_DNA"/>
</dbReference>